<evidence type="ECO:0000313" key="3">
    <source>
        <dbReference type="Proteomes" id="UP001195483"/>
    </source>
</evidence>
<dbReference type="Pfam" id="PF04970">
    <property type="entry name" value="LRAT"/>
    <property type="match status" value="1"/>
</dbReference>
<sequence length="174" mass="19356">MSVAQGVDIEIESENITEYRSLQKGDQIAVEGEMSGIEYYHHGIFLGHRKGVADFGGNNKRDARPRIVDILQFTEYGKRRLIRLKYPSGQCLPPEVVVENAKKLVENPDRWGVYDLLNNNCEHFATKCKTGVAVSRQVIDSIRKCIMNPLQAIRYSVASSGSCGSSFSGSLTKS</sequence>
<evidence type="ECO:0000259" key="1">
    <source>
        <dbReference type="PROSITE" id="PS51934"/>
    </source>
</evidence>
<name>A0AAE0WAD8_9BIVA</name>
<dbReference type="InterPro" id="IPR007053">
    <property type="entry name" value="LRAT_dom"/>
</dbReference>
<accession>A0AAE0WAD8</accession>
<proteinExistence type="predicted"/>
<feature type="domain" description="LRAT" evidence="1">
    <location>
        <begin position="31"/>
        <end position="137"/>
    </location>
</feature>
<comment type="caution">
    <text evidence="2">The sequence shown here is derived from an EMBL/GenBank/DDBJ whole genome shotgun (WGS) entry which is preliminary data.</text>
</comment>
<reference evidence="2" key="3">
    <citation type="submission" date="2023-05" db="EMBL/GenBank/DDBJ databases">
        <authorList>
            <person name="Smith C.H."/>
        </authorList>
    </citation>
    <scope>NUCLEOTIDE SEQUENCE</scope>
    <source>
        <strain evidence="2">CHS0354</strain>
        <tissue evidence="2">Mantle</tissue>
    </source>
</reference>
<dbReference type="Gene3D" id="3.90.1720.10">
    <property type="entry name" value="endopeptidase domain like (from Nostoc punctiforme)"/>
    <property type="match status" value="1"/>
</dbReference>
<dbReference type="PANTHER" id="PTHR46137:SF1">
    <property type="entry name" value="LRAT DOMAIN-CONTAINING PROTEIN"/>
    <property type="match status" value="1"/>
</dbReference>
<dbReference type="Proteomes" id="UP001195483">
    <property type="component" value="Unassembled WGS sequence"/>
</dbReference>
<protein>
    <recommendedName>
        <fullName evidence="1">LRAT domain-containing protein</fullName>
    </recommendedName>
</protein>
<dbReference type="PROSITE" id="PS51934">
    <property type="entry name" value="LRAT"/>
    <property type="match status" value="1"/>
</dbReference>
<reference evidence="2" key="1">
    <citation type="journal article" date="2021" name="Genome Biol. Evol.">
        <title>A High-Quality Reference Genome for a Parasitic Bivalve with Doubly Uniparental Inheritance (Bivalvia: Unionida).</title>
        <authorList>
            <person name="Smith C.H."/>
        </authorList>
    </citation>
    <scope>NUCLEOTIDE SEQUENCE</scope>
    <source>
        <strain evidence="2">CHS0354</strain>
    </source>
</reference>
<dbReference type="AlphaFoldDB" id="A0AAE0WAD8"/>
<evidence type="ECO:0000313" key="2">
    <source>
        <dbReference type="EMBL" id="KAK3607993.1"/>
    </source>
</evidence>
<organism evidence="2 3">
    <name type="scientific">Potamilus streckersoni</name>
    <dbReference type="NCBI Taxonomy" id="2493646"/>
    <lineage>
        <taxon>Eukaryota</taxon>
        <taxon>Metazoa</taxon>
        <taxon>Spiralia</taxon>
        <taxon>Lophotrochozoa</taxon>
        <taxon>Mollusca</taxon>
        <taxon>Bivalvia</taxon>
        <taxon>Autobranchia</taxon>
        <taxon>Heteroconchia</taxon>
        <taxon>Palaeoheterodonta</taxon>
        <taxon>Unionida</taxon>
        <taxon>Unionoidea</taxon>
        <taxon>Unionidae</taxon>
        <taxon>Ambleminae</taxon>
        <taxon>Lampsilini</taxon>
        <taxon>Potamilus</taxon>
    </lineage>
</organism>
<dbReference type="EMBL" id="JAEAOA010000629">
    <property type="protein sequence ID" value="KAK3607993.1"/>
    <property type="molecule type" value="Genomic_DNA"/>
</dbReference>
<reference evidence="2" key="2">
    <citation type="journal article" date="2021" name="Genome Biol. Evol.">
        <title>Developing a high-quality reference genome for a parasitic bivalve with doubly uniparental inheritance (Bivalvia: Unionida).</title>
        <authorList>
            <person name="Smith C.H."/>
        </authorList>
    </citation>
    <scope>NUCLEOTIDE SEQUENCE</scope>
    <source>
        <strain evidence="2">CHS0354</strain>
        <tissue evidence="2">Mantle</tissue>
    </source>
</reference>
<keyword evidence="3" id="KW-1185">Reference proteome</keyword>
<gene>
    <name evidence="2" type="ORF">CHS0354_009928</name>
</gene>
<dbReference type="PANTHER" id="PTHR46137">
    <property type="entry name" value="OS05G0310600 PROTEIN"/>
    <property type="match status" value="1"/>
</dbReference>